<dbReference type="EMBL" id="ASWO01000001">
    <property type="protein sequence ID" value="EOT87244.1"/>
    <property type="molecule type" value="Genomic_DNA"/>
</dbReference>
<dbReference type="GO" id="GO:0003677">
    <property type="term" value="F:DNA binding"/>
    <property type="evidence" value="ECO:0007669"/>
    <property type="project" value="InterPro"/>
</dbReference>
<evidence type="ECO:0000313" key="2">
    <source>
        <dbReference type="Proteomes" id="UP000015961"/>
    </source>
</evidence>
<dbReference type="InterPro" id="IPR003735">
    <property type="entry name" value="Metal_Tscrpt_repr"/>
</dbReference>
<dbReference type="Gene3D" id="1.20.58.1000">
    <property type="entry name" value="Metal-sensitive repressor, helix protomer"/>
    <property type="match status" value="1"/>
</dbReference>
<dbReference type="Proteomes" id="UP000015961">
    <property type="component" value="Unassembled WGS sequence"/>
</dbReference>
<accession>S0P109</accession>
<dbReference type="STRING" id="1140003.OMY_00305"/>
<comment type="caution">
    <text evidence="1">The sequence shown here is derived from an EMBL/GenBank/DDBJ whole genome shotgun (WGS) entry which is preliminary data.</text>
</comment>
<dbReference type="GO" id="GO:0045892">
    <property type="term" value="P:negative regulation of DNA-templated transcription"/>
    <property type="evidence" value="ECO:0007669"/>
    <property type="project" value="UniProtKB-ARBA"/>
</dbReference>
<name>S0P109_9ENTE</name>
<evidence type="ECO:0008006" key="3">
    <source>
        <dbReference type="Google" id="ProtNLM"/>
    </source>
</evidence>
<dbReference type="RefSeq" id="WP_016184796.1">
    <property type="nucleotide sequence ID" value="NZ_ASWO01000001.1"/>
</dbReference>
<dbReference type="Pfam" id="PF02583">
    <property type="entry name" value="Trns_repr_metal"/>
    <property type="match status" value="1"/>
</dbReference>
<dbReference type="InterPro" id="IPR038390">
    <property type="entry name" value="Metal_Tscrpt_repr_sf"/>
</dbReference>
<evidence type="ECO:0000313" key="1">
    <source>
        <dbReference type="EMBL" id="EOT87244.1"/>
    </source>
</evidence>
<proteinExistence type="predicted"/>
<dbReference type="GO" id="GO:0046872">
    <property type="term" value="F:metal ion binding"/>
    <property type="evidence" value="ECO:0007669"/>
    <property type="project" value="InterPro"/>
</dbReference>
<dbReference type="PATRIC" id="fig|1140003.3.peg.299"/>
<dbReference type="PANTHER" id="PTHR33677:SF5">
    <property type="entry name" value="TRANSCRIPTIONAL REPRESSOR FRMR"/>
    <property type="match status" value="1"/>
</dbReference>
<dbReference type="PANTHER" id="PTHR33677">
    <property type="entry name" value="TRANSCRIPTIONAL REPRESSOR FRMR-RELATED"/>
    <property type="match status" value="1"/>
</dbReference>
<dbReference type="eggNOG" id="COG1937">
    <property type="taxonomic scope" value="Bacteria"/>
</dbReference>
<gene>
    <name evidence="1" type="ORF">I573_00300</name>
</gene>
<reference evidence="1 2" key="1">
    <citation type="submission" date="2013-03" db="EMBL/GenBank/DDBJ databases">
        <title>The Genome Sequence of Enterococcus sulfureus ATCC_49903 (PacBio/Illumina hybrid assembly).</title>
        <authorList>
            <consortium name="The Broad Institute Genomics Platform"/>
            <consortium name="The Broad Institute Genome Sequencing Center for Infectious Disease"/>
            <person name="Earl A."/>
            <person name="Russ C."/>
            <person name="Gilmore M."/>
            <person name="Surin D."/>
            <person name="Walker B."/>
            <person name="Young S."/>
            <person name="Zeng Q."/>
            <person name="Gargeya S."/>
            <person name="Fitzgerald M."/>
            <person name="Haas B."/>
            <person name="Abouelleil A."/>
            <person name="Allen A.W."/>
            <person name="Alvarado L."/>
            <person name="Arachchi H.M."/>
            <person name="Berlin A.M."/>
            <person name="Chapman S.B."/>
            <person name="Gainer-Dewar J."/>
            <person name="Goldberg J."/>
            <person name="Griggs A."/>
            <person name="Gujja S."/>
            <person name="Hansen M."/>
            <person name="Howarth C."/>
            <person name="Imamovic A."/>
            <person name="Ireland A."/>
            <person name="Larimer J."/>
            <person name="McCowan C."/>
            <person name="Murphy C."/>
            <person name="Pearson M."/>
            <person name="Poon T.W."/>
            <person name="Priest M."/>
            <person name="Roberts A."/>
            <person name="Saif S."/>
            <person name="Shea T."/>
            <person name="Sisk P."/>
            <person name="Sykes S."/>
            <person name="Wortman J."/>
            <person name="Nusbaum C."/>
            <person name="Birren B."/>
        </authorList>
    </citation>
    <scope>NUCLEOTIDE SEQUENCE [LARGE SCALE GENOMIC DNA]</scope>
    <source>
        <strain evidence="1 2">ATCC 49903</strain>
    </source>
</reference>
<organism evidence="1 2">
    <name type="scientific">Enterococcus sulfureus ATCC 49903</name>
    <dbReference type="NCBI Taxonomy" id="1140003"/>
    <lineage>
        <taxon>Bacteria</taxon>
        <taxon>Bacillati</taxon>
        <taxon>Bacillota</taxon>
        <taxon>Bacilli</taxon>
        <taxon>Lactobacillales</taxon>
        <taxon>Enterococcaceae</taxon>
        <taxon>Enterococcus</taxon>
    </lineage>
</organism>
<keyword evidence="2" id="KW-1185">Reference proteome</keyword>
<sequence>MKVTPEEQRKILNRLKRTEGQLRGIQKMIEDEKECIDVITQLSAVRSSIDRTMGLIVAENLKACLEQPADDPSEQNAKIQQAIQMIMKK</sequence>
<protein>
    <recommendedName>
        <fullName evidence="3">Metal-sensitive transcriptional regulator</fullName>
    </recommendedName>
</protein>
<dbReference type="AlphaFoldDB" id="S0P109"/>
<dbReference type="OrthoDB" id="9798732at2"/>
<dbReference type="CDD" id="cd10155">
    <property type="entry name" value="BsYrkD-like_DUF156"/>
    <property type="match status" value="1"/>
</dbReference>